<protein>
    <submittedName>
        <fullName evidence="7">UDP-galactopyranose mutase</fullName>
        <ecNumber evidence="7">5.4.99.9</ecNumber>
    </submittedName>
</protein>
<keyword evidence="5 7" id="KW-0413">Isomerase</keyword>
<dbReference type="AlphaFoldDB" id="A0A399SFZ4"/>
<dbReference type="Gene3D" id="3.40.50.720">
    <property type="entry name" value="NAD(P)-binding Rossmann-like Domain"/>
    <property type="match status" value="3"/>
</dbReference>
<evidence type="ECO:0000256" key="1">
    <source>
        <dbReference type="ARBA" id="ARBA00001974"/>
    </source>
</evidence>
<dbReference type="PANTHER" id="PTHR21197">
    <property type="entry name" value="UDP-GALACTOPYRANOSE MUTASE"/>
    <property type="match status" value="1"/>
</dbReference>
<evidence type="ECO:0000313" key="8">
    <source>
        <dbReference type="Proteomes" id="UP000266005"/>
    </source>
</evidence>
<dbReference type="SUPFAM" id="SSF54373">
    <property type="entry name" value="FAD-linked reductases, C-terminal domain"/>
    <property type="match status" value="1"/>
</dbReference>
<dbReference type="EMBL" id="QWGE01000002">
    <property type="protein sequence ID" value="RIJ41463.1"/>
    <property type="molecule type" value="Genomic_DNA"/>
</dbReference>
<dbReference type="EC" id="5.4.99.9" evidence="7"/>
<feature type="domain" description="UDP-galactopyranose mutase C-terminal" evidence="6">
    <location>
        <begin position="145"/>
        <end position="343"/>
    </location>
</feature>
<evidence type="ECO:0000259" key="6">
    <source>
        <dbReference type="Pfam" id="PF03275"/>
    </source>
</evidence>
<keyword evidence="8" id="KW-1185">Reference proteome</keyword>
<sequence length="365" mass="42772">MYDYVIVGAGLFGAVFAREMTDAGYKCLVIDKRPHIGGNVYTEKVEGIDVHKYGAHIFHTSDKGIWDYVNRFATFNHYINKPKVNYKGKVYSFPINLMTLYQVYGVTTPQEAEKKLQEVRVTIANPANLEEWILSQVGLELYELFIKGYTMKQWQKHPKELPAFIIKRLPIRLNFEENYFEDIYQGIPKEGYTFLIGNLLKGIEVRLNTDYFSDKEHFNELAKTLVYTGKIDEFFGYRFGELEYRSLRFETKLLEGNYQGNAVFNYTDSEVPYTRVLEHKHFNFGRQKHTVVTWEYPDTYTRDKIPYYPVNDEKNNAMYRKYEQLARSCPGVLFGGRLAEYKYYDMHQIVGSALAKVKAIKAQKV</sequence>
<reference evidence="8" key="1">
    <citation type="submission" date="2018-08" db="EMBL/GenBank/DDBJ databases">
        <title>Mucilaginibacter sp. MYSH2.</title>
        <authorList>
            <person name="Seo T."/>
        </authorList>
    </citation>
    <scope>NUCLEOTIDE SEQUENCE [LARGE SCALE GENOMIC DNA]</scope>
    <source>
        <strain evidence="8">KIRAN</strain>
    </source>
</reference>
<organism evidence="7 8">
    <name type="scientific">Pontibacter oryzae</name>
    <dbReference type="NCBI Taxonomy" id="2304593"/>
    <lineage>
        <taxon>Bacteria</taxon>
        <taxon>Pseudomonadati</taxon>
        <taxon>Bacteroidota</taxon>
        <taxon>Cytophagia</taxon>
        <taxon>Cytophagales</taxon>
        <taxon>Hymenobacteraceae</taxon>
        <taxon>Pontibacter</taxon>
    </lineage>
</organism>
<evidence type="ECO:0000256" key="4">
    <source>
        <dbReference type="ARBA" id="ARBA00022827"/>
    </source>
</evidence>
<keyword evidence="4" id="KW-0274">FAD</keyword>
<comment type="similarity">
    <text evidence="2">Belongs to the UDP-galactopyranose/dTDP-fucopyranose mutase family.</text>
</comment>
<name>A0A399SFZ4_9BACT</name>
<keyword evidence="3" id="KW-0285">Flavoprotein</keyword>
<dbReference type="PANTHER" id="PTHR21197:SF0">
    <property type="entry name" value="UDP-GALACTOPYRANOSE MUTASE"/>
    <property type="match status" value="1"/>
</dbReference>
<dbReference type="OrthoDB" id="9769600at2"/>
<dbReference type="GO" id="GO:0005829">
    <property type="term" value="C:cytosol"/>
    <property type="evidence" value="ECO:0007669"/>
    <property type="project" value="TreeGrafter"/>
</dbReference>
<comment type="caution">
    <text evidence="7">The sequence shown here is derived from an EMBL/GenBank/DDBJ whole genome shotgun (WGS) entry which is preliminary data.</text>
</comment>
<comment type="cofactor">
    <cofactor evidence="1">
        <name>FAD</name>
        <dbReference type="ChEBI" id="CHEBI:57692"/>
    </cofactor>
</comment>
<dbReference type="Pfam" id="PF03275">
    <property type="entry name" value="GLF"/>
    <property type="match status" value="1"/>
</dbReference>
<dbReference type="Proteomes" id="UP000266005">
    <property type="component" value="Unassembled WGS sequence"/>
</dbReference>
<evidence type="ECO:0000313" key="7">
    <source>
        <dbReference type="EMBL" id="RIJ41463.1"/>
    </source>
</evidence>
<dbReference type="InterPro" id="IPR015899">
    <property type="entry name" value="UDP-GalPyranose_mutase_C"/>
</dbReference>
<dbReference type="NCBIfam" id="TIGR00031">
    <property type="entry name" value="UDP-GALP_mutase"/>
    <property type="match status" value="1"/>
</dbReference>
<evidence type="ECO:0000256" key="5">
    <source>
        <dbReference type="ARBA" id="ARBA00023235"/>
    </source>
</evidence>
<dbReference type="InterPro" id="IPR004379">
    <property type="entry name" value="UDP-GALP_mutase"/>
</dbReference>
<evidence type="ECO:0000256" key="3">
    <source>
        <dbReference type="ARBA" id="ARBA00022630"/>
    </source>
</evidence>
<proteinExistence type="inferred from homology"/>
<dbReference type="Pfam" id="PF13450">
    <property type="entry name" value="NAD_binding_8"/>
    <property type="match status" value="1"/>
</dbReference>
<dbReference type="GO" id="GO:0008767">
    <property type="term" value="F:UDP-galactopyranose mutase activity"/>
    <property type="evidence" value="ECO:0007669"/>
    <property type="project" value="UniProtKB-EC"/>
</dbReference>
<evidence type="ECO:0000256" key="2">
    <source>
        <dbReference type="ARBA" id="ARBA00009321"/>
    </source>
</evidence>
<dbReference type="SUPFAM" id="SSF51971">
    <property type="entry name" value="Nucleotide-binding domain"/>
    <property type="match status" value="1"/>
</dbReference>
<accession>A0A399SFZ4</accession>
<gene>
    <name evidence="7" type="primary">glf</name>
    <name evidence="7" type="ORF">D1627_05330</name>
</gene>
<dbReference type="GO" id="GO:0050660">
    <property type="term" value="F:flavin adenine dinucleotide binding"/>
    <property type="evidence" value="ECO:0007669"/>
    <property type="project" value="TreeGrafter"/>
</dbReference>